<feature type="transmembrane region" description="Helical" evidence="8">
    <location>
        <begin position="540"/>
        <end position="558"/>
    </location>
</feature>
<keyword evidence="7 8" id="KW-0472">Membrane</keyword>
<evidence type="ECO:0000313" key="10">
    <source>
        <dbReference type="Proteomes" id="UP000033121"/>
    </source>
</evidence>
<keyword evidence="3" id="KW-0813">Transport</keyword>
<dbReference type="Gene3D" id="3.30.70.1430">
    <property type="entry name" value="Multidrug efflux transporter AcrB pore domain"/>
    <property type="match status" value="2"/>
</dbReference>
<evidence type="ECO:0000256" key="8">
    <source>
        <dbReference type="SAM" id="Phobius"/>
    </source>
</evidence>
<evidence type="ECO:0000256" key="6">
    <source>
        <dbReference type="ARBA" id="ARBA00022989"/>
    </source>
</evidence>
<dbReference type="Gene3D" id="1.20.1640.10">
    <property type="entry name" value="Multidrug efflux transporter AcrB transmembrane domain"/>
    <property type="match status" value="2"/>
</dbReference>
<reference evidence="9 10" key="1">
    <citation type="submission" date="2015-04" db="EMBL/GenBank/DDBJ databases">
        <title>Whole genome shotgun sequence of Flavihumibacter petaseus NBRC 106054.</title>
        <authorList>
            <person name="Miyazawa S."/>
            <person name="Hosoyama A."/>
            <person name="Hashimoto M."/>
            <person name="Noguchi M."/>
            <person name="Tsuchikane K."/>
            <person name="Ohji S."/>
            <person name="Yamazoe A."/>
            <person name="Ichikawa N."/>
            <person name="Kimura A."/>
            <person name="Fujita N."/>
        </authorList>
    </citation>
    <scope>NUCLEOTIDE SEQUENCE [LARGE SCALE GENOMIC DNA]</scope>
    <source>
        <strain evidence="9 10">NBRC 106054</strain>
    </source>
</reference>
<evidence type="ECO:0000256" key="5">
    <source>
        <dbReference type="ARBA" id="ARBA00022692"/>
    </source>
</evidence>
<dbReference type="EMBL" id="BBWV01000001">
    <property type="protein sequence ID" value="GAO41646.1"/>
    <property type="molecule type" value="Genomic_DNA"/>
</dbReference>
<feature type="transmembrane region" description="Helical" evidence="8">
    <location>
        <begin position="925"/>
        <end position="949"/>
    </location>
</feature>
<dbReference type="PRINTS" id="PR00702">
    <property type="entry name" value="ACRIFLAVINRP"/>
</dbReference>
<dbReference type="OrthoDB" id="9760604at2"/>
<dbReference type="GO" id="GO:0008324">
    <property type="term" value="F:monoatomic cation transmembrane transporter activity"/>
    <property type="evidence" value="ECO:0007669"/>
    <property type="project" value="InterPro"/>
</dbReference>
<comment type="similarity">
    <text evidence="2">Belongs to the resistance-nodulation-cell division (RND) (TC 2.A.6) family.</text>
</comment>
<gene>
    <name evidence="9" type="ORF">FPE01S_01_06600</name>
</gene>
<dbReference type="SUPFAM" id="SSF82866">
    <property type="entry name" value="Multidrug efflux transporter AcrB transmembrane domain"/>
    <property type="match status" value="2"/>
</dbReference>
<keyword evidence="10" id="KW-1185">Reference proteome</keyword>
<feature type="transmembrane region" description="Helical" evidence="8">
    <location>
        <begin position="480"/>
        <end position="506"/>
    </location>
</feature>
<dbReference type="PANTHER" id="PTHR32063">
    <property type="match status" value="1"/>
</dbReference>
<comment type="caution">
    <text evidence="9">The sequence shown here is derived from an EMBL/GenBank/DDBJ whole genome shotgun (WGS) entry which is preliminary data.</text>
</comment>
<keyword evidence="4" id="KW-1003">Cell membrane</keyword>
<sequence>MKKIIKNIIHFSLRHRYFVFFMTAVLAALGIWAYKETPIETFPDVTNTQIVIIAQWPGRSAEEVEKFVTIPLETVLNSVQKKSNLRTTSAFGLCYIRIIFDDDVDDAFARQQVQSRIGGADLPDGVKPDVQPPYGPTGEIFRYTLKSKTHSVRDLTTIQNWVLDRQFKSVPGVADVNSFGGEEKTYEVSVNPALLTKYNLSSLDVYNAISKSNVNVGGDVIERNGQAYVVRGIGLLNSIADIENILITKNSGVPLLVKNVADVVESGKPRLGWVTRDKGGNREDDVIEGIVVMRKGENPGEVLKRVESKIEELNSGILPKGVKIDTFYDRTELMDYAQETVIHNLIEGIVLVTLIVLVFMADWRTTVTVSIIIPLSLLFAFICMRIKGMTANLLSMGAVDFGIIIDGAVVMVEGLYVALDHKAKEVGMEKFNKLAKLGLFKATGTEMGKAIFFSKVIILTCLIPIFAFQKVEGKMFSPLAYTLGFALLGALIFTLTLVPALSSILLRKNVREKHNPVVNFFEKSVMKLFRVVYGNQKKSVLVALVIMGICFFSAKFLGTEFLPELNEGALWVEAELPMSVSLSEAKIVSDKMISILGHFPEVEKTLSQIGRTNDGTDPKGFFNVQIQVDLYPKKQWQRKITQEQLIDEMDAQLRKLPGIVLNYSQPIRDNVEEAVAGVNAALAVKIFGPDFNTLDSLANAVAGQLKTVRGIEDLGILKNLGQPEFRIELDQQKMAMYGISTADANAVIEMAIGGKAATQLYEGERKFDIRVRYQKDFRDTQEAIEQLMVPTNDGGKIPLKEIAGIQTLTGPAFIYRDNNTRYIAVKFSVRERDLGSTIAEAQRKVSNAVHLPDGYKTTWNGEFENQQRAGKTLARVVPICLLVIFVILFVTFGNVKDAVLTICNVPFALIGGILALHITGVNFSISAGIGFIALFGVCIQNGVILISVFRKNLDAGMPLDTAVSYGVQSRVRPVIMTALMAMIGLMPAAVSTGIGSETQKPLAIVVIGGLVTATILTLLILPVLYALVYKYIHYRKHNNPVQISHR</sequence>
<evidence type="ECO:0000256" key="1">
    <source>
        <dbReference type="ARBA" id="ARBA00004651"/>
    </source>
</evidence>
<dbReference type="Gene3D" id="3.30.70.1440">
    <property type="entry name" value="Multidrug efflux transporter AcrB pore domain"/>
    <property type="match status" value="1"/>
</dbReference>
<dbReference type="InterPro" id="IPR027463">
    <property type="entry name" value="AcrB_DN_DC_subdom"/>
</dbReference>
<organism evidence="9 10">
    <name type="scientific">Flavihumibacter petaseus NBRC 106054</name>
    <dbReference type="NCBI Taxonomy" id="1220578"/>
    <lineage>
        <taxon>Bacteria</taxon>
        <taxon>Pseudomonadati</taxon>
        <taxon>Bacteroidota</taxon>
        <taxon>Chitinophagia</taxon>
        <taxon>Chitinophagales</taxon>
        <taxon>Chitinophagaceae</taxon>
        <taxon>Flavihumibacter</taxon>
    </lineage>
</organism>
<dbReference type="NCBIfam" id="TIGR00914">
    <property type="entry name" value="2A0601"/>
    <property type="match status" value="1"/>
</dbReference>
<dbReference type="SUPFAM" id="SSF82714">
    <property type="entry name" value="Multidrug efflux transporter AcrB TolC docking domain, DN and DC subdomains"/>
    <property type="match status" value="2"/>
</dbReference>
<feature type="transmembrane region" description="Helical" evidence="8">
    <location>
        <begin position="899"/>
        <end position="919"/>
    </location>
</feature>
<dbReference type="AlphaFoldDB" id="A0A0E9MW45"/>
<feature type="transmembrane region" description="Helical" evidence="8">
    <location>
        <begin position="970"/>
        <end position="990"/>
    </location>
</feature>
<evidence type="ECO:0000313" key="9">
    <source>
        <dbReference type="EMBL" id="GAO41646.1"/>
    </source>
</evidence>
<evidence type="ECO:0000256" key="2">
    <source>
        <dbReference type="ARBA" id="ARBA00010942"/>
    </source>
</evidence>
<protein>
    <submittedName>
        <fullName evidence="9">Putative RND-type efflux pump membrane protein</fullName>
    </submittedName>
</protein>
<dbReference type="Gene3D" id="3.30.70.1320">
    <property type="entry name" value="Multidrug efflux transporter AcrB pore domain like"/>
    <property type="match status" value="1"/>
</dbReference>
<evidence type="ECO:0000256" key="4">
    <source>
        <dbReference type="ARBA" id="ARBA00022475"/>
    </source>
</evidence>
<accession>A0A0E9MW45</accession>
<dbReference type="GO" id="GO:0005886">
    <property type="term" value="C:plasma membrane"/>
    <property type="evidence" value="ECO:0007669"/>
    <property type="project" value="UniProtKB-SubCell"/>
</dbReference>
<evidence type="ECO:0000256" key="7">
    <source>
        <dbReference type="ARBA" id="ARBA00023136"/>
    </source>
</evidence>
<evidence type="ECO:0000256" key="3">
    <source>
        <dbReference type="ARBA" id="ARBA00022448"/>
    </source>
</evidence>
<proteinExistence type="inferred from homology"/>
<dbReference type="RefSeq" id="WP_046367470.1">
    <property type="nucleotide sequence ID" value="NZ_BBWV01000001.1"/>
</dbReference>
<comment type="subcellular location">
    <subcellularLocation>
        <location evidence="1">Cell membrane</location>
        <topology evidence="1">Multi-pass membrane protein</topology>
    </subcellularLocation>
</comment>
<feature type="transmembrane region" description="Helical" evidence="8">
    <location>
        <begin position="1002"/>
        <end position="1028"/>
    </location>
</feature>
<dbReference type="GO" id="GO:0042910">
    <property type="term" value="F:xenobiotic transmembrane transporter activity"/>
    <property type="evidence" value="ECO:0007669"/>
    <property type="project" value="TreeGrafter"/>
</dbReference>
<feature type="transmembrane region" description="Helical" evidence="8">
    <location>
        <begin position="450"/>
        <end position="468"/>
    </location>
</feature>
<dbReference type="Pfam" id="PF00873">
    <property type="entry name" value="ACR_tran"/>
    <property type="match status" value="1"/>
</dbReference>
<dbReference type="Gene3D" id="3.30.2090.10">
    <property type="entry name" value="Multidrug efflux transporter AcrB TolC docking domain, DN and DC subdomains"/>
    <property type="match status" value="2"/>
</dbReference>
<dbReference type="InterPro" id="IPR004763">
    <property type="entry name" value="CusA-like"/>
</dbReference>
<feature type="transmembrane region" description="Helical" evidence="8">
    <location>
        <begin position="367"/>
        <end position="387"/>
    </location>
</feature>
<feature type="transmembrane region" description="Helical" evidence="8">
    <location>
        <begin position="393"/>
        <end position="419"/>
    </location>
</feature>
<dbReference type="InterPro" id="IPR001036">
    <property type="entry name" value="Acrflvin-R"/>
</dbReference>
<feature type="transmembrane region" description="Helical" evidence="8">
    <location>
        <begin position="341"/>
        <end position="360"/>
    </location>
</feature>
<keyword evidence="5 8" id="KW-0812">Transmembrane</keyword>
<name>A0A0E9MW45_9BACT</name>
<feature type="transmembrane region" description="Helical" evidence="8">
    <location>
        <begin position="873"/>
        <end position="892"/>
    </location>
</feature>
<keyword evidence="6 8" id="KW-1133">Transmembrane helix</keyword>
<dbReference type="Proteomes" id="UP000033121">
    <property type="component" value="Unassembled WGS sequence"/>
</dbReference>
<dbReference type="STRING" id="1220578.FPE01S_01_06600"/>
<dbReference type="PANTHER" id="PTHR32063:SF12">
    <property type="entry name" value="CATION EFFLUX SYSTEM PROTEIN"/>
    <property type="match status" value="1"/>
</dbReference>
<dbReference type="SUPFAM" id="SSF82693">
    <property type="entry name" value="Multidrug efflux transporter AcrB pore domain, PN1, PN2, PC1 and PC2 subdomains"/>
    <property type="match status" value="3"/>
</dbReference>